<comment type="pathway">
    <text evidence="1">Carbohydrate biosynthesis; gluconeogenesis.</text>
</comment>
<evidence type="ECO:0000256" key="1">
    <source>
        <dbReference type="ARBA" id="ARBA00004742"/>
    </source>
</evidence>
<evidence type="ECO:0000256" key="8">
    <source>
        <dbReference type="ARBA" id="ARBA00023239"/>
    </source>
</evidence>
<evidence type="ECO:0000256" key="10">
    <source>
        <dbReference type="SAM" id="MobiDB-lite"/>
    </source>
</evidence>
<dbReference type="Gene3D" id="3.90.228.20">
    <property type="match status" value="2"/>
</dbReference>
<dbReference type="UniPathway" id="UPA00138"/>
<dbReference type="RefSeq" id="WP_131833756.1">
    <property type="nucleotide sequence ID" value="NZ_SMFY01000001.1"/>
</dbReference>
<evidence type="ECO:0000313" key="12">
    <source>
        <dbReference type="Proteomes" id="UP000295030"/>
    </source>
</evidence>
<organism evidence="11 12">
    <name type="scientific">Ancylobacter aquaticus</name>
    <dbReference type="NCBI Taxonomy" id="100"/>
    <lineage>
        <taxon>Bacteria</taxon>
        <taxon>Pseudomonadati</taxon>
        <taxon>Pseudomonadota</taxon>
        <taxon>Alphaproteobacteria</taxon>
        <taxon>Hyphomicrobiales</taxon>
        <taxon>Xanthobacteraceae</taxon>
        <taxon>Ancylobacter</taxon>
    </lineage>
</organism>
<evidence type="ECO:0000313" key="11">
    <source>
        <dbReference type="EMBL" id="TCK30420.1"/>
    </source>
</evidence>
<dbReference type="InterPro" id="IPR001272">
    <property type="entry name" value="PEP_carboxykinase_ATP"/>
</dbReference>
<dbReference type="PANTHER" id="PTHR30031">
    <property type="entry name" value="PHOSPHOENOLPYRUVATE CARBOXYKINASE ATP"/>
    <property type="match status" value="1"/>
</dbReference>
<evidence type="ECO:0000256" key="5">
    <source>
        <dbReference type="ARBA" id="ARBA00022741"/>
    </source>
</evidence>
<keyword evidence="8" id="KW-0456">Lyase</keyword>
<keyword evidence="11" id="KW-0670">Pyruvate</keyword>
<comment type="caution">
    <text evidence="11">The sequence shown here is derived from an EMBL/GenBank/DDBJ whole genome shotgun (WGS) entry which is preliminary data.</text>
</comment>
<dbReference type="PANTHER" id="PTHR30031:SF0">
    <property type="entry name" value="PHOSPHOENOLPYRUVATE CARBOXYKINASE (ATP)"/>
    <property type="match status" value="1"/>
</dbReference>
<keyword evidence="6" id="KW-0210">Decarboxylase</keyword>
<dbReference type="GO" id="GO:0004612">
    <property type="term" value="F:phosphoenolpyruvate carboxykinase (ATP) activity"/>
    <property type="evidence" value="ECO:0007669"/>
    <property type="project" value="UniProtKB-EC"/>
</dbReference>
<dbReference type="Gene3D" id="2.170.8.10">
    <property type="entry name" value="Phosphoenolpyruvate Carboxykinase, domain 2"/>
    <property type="match status" value="1"/>
</dbReference>
<keyword evidence="11" id="KW-0418">Kinase</keyword>
<dbReference type="InterPro" id="IPR013035">
    <property type="entry name" value="PEP_carboxykinase_C"/>
</dbReference>
<keyword evidence="11" id="KW-0808">Transferase</keyword>
<dbReference type="GO" id="GO:0005829">
    <property type="term" value="C:cytosol"/>
    <property type="evidence" value="ECO:0007669"/>
    <property type="project" value="TreeGrafter"/>
</dbReference>
<dbReference type="EC" id="4.1.1.49" evidence="3"/>
<name>A0A4R1IA03_ANCAQ</name>
<comment type="catalytic activity">
    <reaction evidence="9">
        <text>oxaloacetate + ATP = phosphoenolpyruvate + ADP + CO2</text>
        <dbReference type="Rhea" id="RHEA:18617"/>
        <dbReference type="ChEBI" id="CHEBI:16452"/>
        <dbReference type="ChEBI" id="CHEBI:16526"/>
        <dbReference type="ChEBI" id="CHEBI:30616"/>
        <dbReference type="ChEBI" id="CHEBI:58702"/>
        <dbReference type="ChEBI" id="CHEBI:456216"/>
        <dbReference type="EC" id="4.1.1.49"/>
    </reaction>
</comment>
<dbReference type="Proteomes" id="UP000295030">
    <property type="component" value="Unassembled WGS sequence"/>
</dbReference>
<dbReference type="GO" id="GO:0016301">
    <property type="term" value="F:kinase activity"/>
    <property type="evidence" value="ECO:0007669"/>
    <property type="project" value="UniProtKB-KW"/>
</dbReference>
<dbReference type="SUPFAM" id="SSF53795">
    <property type="entry name" value="PEP carboxykinase-like"/>
    <property type="match status" value="1"/>
</dbReference>
<keyword evidence="5" id="KW-0547">Nucleotide-binding</keyword>
<keyword evidence="4" id="KW-0312">Gluconeogenesis</keyword>
<dbReference type="SUPFAM" id="SSF68923">
    <property type="entry name" value="PEP carboxykinase N-terminal domain"/>
    <property type="match status" value="1"/>
</dbReference>
<dbReference type="GO" id="GO:0006094">
    <property type="term" value="P:gluconeogenesis"/>
    <property type="evidence" value="ECO:0007669"/>
    <property type="project" value="UniProtKB-UniPathway"/>
</dbReference>
<evidence type="ECO:0000256" key="3">
    <source>
        <dbReference type="ARBA" id="ARBA00012363"/>
    </source>
</evidence>
<evidence type="ECO:0000256" key="6">
    <source>
        <dbReference type="ARBA" id="ARBA00022793"/>
    </source>
</evidence>
<proteinExistence type="inferred from homology"/>
<protein>
    <recommendedName>
        <fullName evidence="3">phosphoenolpyruvate carboxykinase (ATP)</fullName>
        <ecNumber evidence="3">4.1.1.49</ecNumber>
    </recommendedName>
</protein>
<evidence type="ECO:0000256" key="9">
    <source>
        <dbReference type="ARBA" id="ARBA00047371"/>
    </source>
</evidence>
<evidence type="ECO:0000256" key="7">
    <source>
        <dbReference type="ARBA" id="ARBA00022840"/>
    </source>
</evidence>
<dbReference type="AlphaFoldDB" id="A0A4R1IA03"/>
<feature type="region of interest" description="Disordered" evidence="10">
    <location>
        <begin position="73"/>
        <end position="95"/>
    </location>
</feature>
<dbReference type="EMBL" id="SMFY01000001">
    <property type="protein sequence ID" value="TCK30420.1"/>
    <property type="molecule type" value="Genomic_DNA"/>
</dbReference>
<evidence type="ECO:0000256" key="2">
    <source>
        <dbReference type="ARBA" id="ARBA00006052"/>
    </source>
</evidence>
<accession>A0A4R1IA03</accession>
<dbReference type="Gene3D" id="3.40.449.10">
    <property type="entry name" value="Phosphoenolpyruvate Carboxykinase, domain 1"/>
    <property type="match status" value="1"/>
</dbReference>
<gene>
    <name evidence="11" type="ORF">EV667_0510</name>
</gene>
<dbReference type="GO" id="GO:0005524">
    <property type="term" value="F:ATP binding"/>
    <property type="evidence" value="ECO:0007669"/>
    <property type="project" value="UniProtKB-KW"/>
</dbReference>
<keyword evidence="12" id="KW-1185">Reference proteome</keyword>
<sequence>MKQTGAPSDHSTLEGLDPAGTGRVFWNLGMAALCERAVARGEARLSTTGALVVSTAQSGREISLALVDDAASESGAAPATPAPQAGKEAPAPNSVAPLTRTHFEALKADMLAYVGSRTLFGQDLSVETGPGRGLALRILSEQAWHALSMRHLIRPCAAAEGGEMATRLTVLCAPGFRPTPETHGVAADGALALDPANGLALIAGTARSEVIRAALAHLLVGPLMEQKVLPLEAAATTGPTGNVALFLGGAGTGKSALAGALANGLTDDGVSARIADGALGWGEEGLIALEAGAYARPADLAHSAEAARAARGFAAVLENVALDPASRTPDLTEAASTAASRIILPADPSDGAPHPAMGPPAHLFLLVQDASGALPAIARLNPAQALGHCLSTTDGVPALAECHEPRLRRLLAQHAPSCWLVNTGWVGGAAGTGQRVPPDASRRLVDAAQAGELASGEWRTDPHFGFEVPAALEGVDPGLLDPAQAFASHSDHGAAARRLARWFAAQLARFEAASGEAQGAQPESAQPGMVLAAE</sequence>
<keyword evidence="7" id="KW-0067">ATP-binding</keyword>
<dbReference type="InterPro" id="IPR008210">
    <property type="entry name" value="PEP_carboxykinase_N"/>
</dbReference>
<comment type="similarity">
    <text evidence="2">Belongs to the phosphoenolpyruvate carboxykinase (ATP) family.</text>
</comment>
<reference evidence="11 12" key="1">
    <citation type="submission" date="2019-03" db="EMBL/GenBank/DDBJ databases">
        <title>Genomic Encyclopedia of Type Strains, Phase IV (KMG-IV): sequencing the most valuable type-strain genomes for metagenomic binning, comparative biology and taxonomic classification.</title>
        <authorList>
            <person name="Goeker M."/>
        </authorList>
    </citation>
    <scope>NUCLEOTIDE SEQUENCE [LARGE SCALE GENOMIC DNA]</scope>
    <source>
        <strain evidence="11 12">DSM 101</strain>
    </source>
</reference>
<evidence type="ECO:0000256" key="4">
    <source>
        <dbReference type="ARBA" id="ARBA00022432"/>
    </source>
</evidence>
<dbReference type="OrthoDB" id="9806325at2"/>
<dbReference type="Pfam" id="PF01293">
    <property type="entry name" value="PEPCK_ATP"/>
    <property type="match status" value="2"/>
</dbReference>
<feature type="compositionally biased region" description="Low complexity" evidence="10">
    <location>
        <begin position="76"/>
        <end position="85"/>
    </location>
</feature>
<dbReference type="PIRSF" id="PIRSF006294">
    <property type="entry name" value="PEP_crbxkin"/>
    <property type="match status" value="1"/>
</dbReference>
<feature type="region of interest" description="Disordered" evidence="10">
    <location>
        <begin position="514"/>
        <end position="534"/>
    </location>
</feature>